<dbReference type="WBParaSite" id="sdigi.contig953.g10047.t1">
    <property type="protein sequence ID" value="sdigi.contig953.g10047.t1"/>
    <property type="gene ID" value="sdigi.contig953.g10047"/>
</dbReference>
<dbReference type="InterPro" id="IPR036005">
    <property type="entry name" value="Creatinase/aminopeptidase-like"/>
</dbReference>
<sequence length="69" mass="8167">MTNLQNNNNSAEYSLFVAYYYVLICETFKDAEHRSALPGLKCLRTIRNLQERMVMNIEPGYYFIDTMTF</sequence>
<name>A0A915Q513_9BILA</name>
<keyword evidence="1" id="KW-1185">Reference proteome</keyword>
<organism evidence="1 2">
    <name type="scientific">Setaria digitata</name>
    <dbReference type="NCBI Taxonomy" id="48799"/>
    <lineage>
        <taxon>Eukaryota</taxon>
        <taxon>Metazoa</taxon>
        <taxon>Ecdysozoa</taxon>
        <taxon>Nematoda</taxon>
        <taxon>Chromadorea</taxon>
        <taxon>Rhabditida</taxon>
        <taxon>Spirurina</taxon>
        <taxon>Spiruromorpha</taxon>
        <taxon>Filarioidea</taxon>
        <taxon>Setariidae</taxon>
        <taxon>Setaria</taxon>
    </lineage>
</organism>
<accession>A0A915Q513</accession>
<evidence type="ECO:0000313" key="2">
    <source>
        <dbReference type="WBParaSite" id="sdigi.contig953.g10047.t1"/>
    </source>
</evidence>
<dbReference type="AlphaFoldDB" id="A0A915Q513"/>
<proteinExistence type="predicted"/>
<protein>
    <submittedName>
        <fullName evidence="2">Uncharacterized protein</fullName>
    </submittedName>
</protein>
<dbReference type="Proteomes" id="UP000887581">
    <property type="component" value="Unplaced"/>
</dbReference>
<dbReference type="Gene3D" id="3.90.230.10">
    <property type="entry name" value="Creatinase/methionine aminopeptidase superfamily"/>
    <property type="match status" value="1"/>
</dbReference>
<reference evidence="2" key="1">
    <citation type="submission" date="2022-11" db="UniProtKB">
        <authorList>
            <consortium name="WormBaseParasite"/>
        </authorList>
    </citation>
    <scope>IDENTIFICATION</scope>
</reference>
<evidence type="ECO:0000313" key="1">
    <source>
        <dbReference type="Proteomes" id="UP000887581"/>
    </source>
</evidence>